<dbReference type="Pfam" id="PF11251">
    <property type="entry name" value="DUF3050"/>
    <property type="match status" value="1"/>
</dbReference>
<keyword evidence="2" id="KW-1185">Reference proteome</keyword>
<dbReference type="Gene3D" id="1.20.910.10">
    <property type="entry name" value="Heme oxygenase-like"/>
    <property type="match status" value="1"/>
</dbReference>
<dbReference type="HOGENOM" id="CLU_094210_0_0_6"/>
<dbReference type="EMBL" id="CP001339">
    <property type="protein sequence ID" value="ACL73259.1"/>
    <property type="molecule type" value="Genomic_DNA"/>
</dbReference>
<evidence type="ECO:0000313" key="2">
    <source>
        <dbReference type="Proteomes" id="UP000002383"/>
    </source>
</evidence>
<gene>
    <name evidence="1" type="ordered locus">Tgr7_2179</name>
</gene>
<dbReference type="InterPro" id="IPR016084">
    <property type="entry name" value="Haem_Oase-like_multi-hlx"/>
</dbReference>
<evidence type="ECO:0000313" key="1">
    <source>
        <dbReference type="EMBL" id="ACL73259.1"/>
    </source>
</evidence>
<proteinExistence type="predicted"/>
<evidence type="ECO:0008006" key="3">
    <source>
        <dbReference type="Google" id="ProtNLM"/>
    </source>
</evidence>
<accession>B8GUD9</accession>
<dbReference type="OrthoDB" id="9791270at2"/>
<dbReference type="AlphaFoldDB" id="B8GUD9"/>
<dbReference type="STRING" id="396588.Tgr7_2179"/>
<dbReference type="Proteomes" id="UP000002383">
    <property type="component" value="Chromosome"/>
</dbReference>
<dbReference type="KEGG" id="tgr:Tgr7_2179"/>
<name>B8GUD9_THISH</name>
<dbReference type="InterPro" id="IPR024423">
    <property type="entry name" value="DUF3050"/>
</dbReference>
<protein>
    <recommendedName>
        <fullName evidence="3">Heme oxygenase</fullName>
    </recommendedName>
</protein>
<organism evidence="1 2">
    <name type="scientific">Thioalkalivibrio sulfidiphilus (strain HL-EbGR7)</name>
    <dbReference type="NCBI Taxonomy" id="396588"/>
    <lineage>
        <taxon>Bacteria</taxon>
        <taxon>Pseudomonadati</taxon>
        <taxon>Pseudomonadota</taxon>
        <taxon>Gammaproteobacteria</taxon>
        <taxon>Chromatiales</taxon>
        <taxon>Ectothiorhodospiraceae</taxon>
        <taxon>Thioalkalivibrio</taxon>
    </lineage>
</organism>
<dbReference type="RefSeq" id="WP_012638737.1">
    <property type="nucleotide sequence ID" value="NC_011901.1"/>
</dbReference>
<reference evidence="1 2" key="1">
    <citation type="journal article" date="2011" name="Stand. Genomic Sci.">
        <title>Complete genome sequence of 'Thioalkalivibrio sulfidophilus' HL-EbGr7.</title>
        <authorList>
            <person name="Muyzer G."/>
            <person name="Sorokin D.Y."/>
            <person name="Mavromatis K."/>
            <person name="Lapidus A."/>
            <person name="Clum A."/>
            <person name="Ivanova N."/>
            <person name="Pati A."/>
            <person name="d'Haeseleer P."/>
            <person name="Woyke T."/>
            <person name="Kyrpides N.C."/>
        </authorList>
    </citation>
    <scope>NUCLEOTIDE SEQUENCE [LARGE SCALE GENOMIC DNA]</scope>
    <source>
        <strain evidence="1 2">HL-EbGR7</strain>
    </source>
</reference>
<dbReference type="SUPFAM" id="SSF48613">
    <property type="entry name" value="Heme oxygenase-like"/>
    <property type="match status" value="1"/>
</dbReference>
<sequence length="259" mass="29045">MSNPPPAFDPRIIAPLRERLDQHPVYGLRDLDDLRRFMECHIYSVWDFMSLIKFLQHHIAPARYPWAPGPDAAVCRFINELVLEEESDKIPGPDGEEICLSHFELYCGAMRELGADPSGPQAFVALAAREGIDAALAAGIAPEPSRRFMESTFGFISGGQPHVVAAALALGREHVIPGMFRSLLARMGITEQDAPMFHFYLKRHIHLDEDFHGPLSLRMLDMLCAGDAQKRREAEQAACAAIEARIRFWDDVAKRLEIS</sequence>
<dbReference type="eggNOG" id="ENOG502Z7VP">
    <property type="taxonomic scope" value="Bacteria"/>
</dbReference>